<protein>
    <submittedName>
        <fullName evidence="2">Uncharacterized protein</fullName>
    </submittedName>
</protein>
<comment type="caution">
    <text evidence="2">The sequence shown here is derived from an EMBL/GenBank/DDBJ whole genome shotgun (WGS) entry which is preliminary data.</text>
</comment>
<proteinExistence type="predicted"/>
<accession>A0A8H7XSE0</accession>
<sequence length="402" mass="43590">MASLFARRACAALPRGVLVRVPSRSALLTRSIHVSPIAQKKKSRTAAIEEDDLFADDLFSEDLVSDTSSVAPKSQAAPTTTTTTTTTSASSTTSTTETVSKPKWVRRRKAKLEPSTRQQRFEAHLAYITPRLGRTPEVANPRIRKRLLITLAQLAKTEEELTKVSNLLPGYHAAGLEVPEGYAEVFARRCQELTCPRLALDVFGNFPRYQLALTIPAGQYLVQSLAVHDPKQLPIALALFSAYKLPPLAEDLTTAAIVAGAFANVKSKSKKNTEKAPVLRALVEDLRAPIAQLLERTKQETEAAAQKASKAAAAATAAAYKQAKRQPDNQATRRTLSSAKRRARAMRATPPETAKKMNWVAWSLHRANKAYVSKAVAGGQPFVDPALVPAGNRAIARSVAKA</sequence>
<gene>
    <name evidence="2" type="ORF">JR316_010509</name>
</gene>
<feature type="compositionally biased region" description="Polar residues" evidence="1">
    <location>
        <begin position="69"/>
        <end position="78"/>
    </location>
</feature>
<reference evidence="2" key="1">
    <citation type="submission" date="2021-02" db="EMBL/GenBank/DDBJ databases">
        <title>Psilocybe cubensis genome.</title>
        <authorList>
            <person name="Mckernan K.J."/>
            <person name="Crawford S."/>
            <person name="Trippe A."/>
            <person name="Kane L.T."/>
            <person name="Mclaughlin S."/>
        </authorList>
    </citation>
    <scope>NUCLEOTIDE SEQUENCE [LARGE SCALE GENOMIC DNA]</scope>
    <source>
        <strain evidence="2">MGC-MH-2018</strain>
    </source>
</reference>
<feature type="region of interest" description="Disordered" evidence="1">
    <location>
        <begin position="320"/>
        <end position="350"/>
    </location>
</feature>
<feature type="compositionally biased region" description="Low complexity" evidence="1">
    <location>
        <begin position="79"/>
        <end position="98"/>
    </location>
</feature>
<organism evidence="2">
    <name type="scientific">Psilocybe cubensis</name>
    <name type="common">Psychedelic mushroom</name>
    <name type="synonym">Stropharia cubensis</name>
    <dbReference type="NCBI Taxonomy" id="181762"/>
    <lineage>
        <taxon>Eukaryota</taxon>
        <taxon>Fungi</taxon>
        <taxon>Dikarya</taxon>
        <taxon>Basidiomycota</taxon>
        <taxon>Agaricomycotina</taxon>
        <taxon>Agaricomycetes</taxon>
        <taxon>Agaricomycetidae</taxon>
        <taxon>Agaricales</taxon>
        <taxon>Agaricineae</taxon>
        <taxon>Strophariaceae</taxon>
        <taxon>Psilocybe</taxon>
    </lineage>
</organism>
<evidence type="ECO:0000256" key="1">
    <source>
        <dbReference type="SAM" id="MobiDB-lite"/>
    </source>
</evidence>
<feature type="region of interest" description="Disordered" evidence="1">
    <location>
        <begin position="69"/>
        <end position="117"/>
    </location>
</feature>
<dbReference type="EMBL" id="JAFIQS010000011">
    <property type="protein sequence ID" value="KAG5164863.1"/>
    <property type="molecule type" value="Genomic_DNA"/>
</dbReference>
<dbReference type="AlphaFoldDB" id="A0A8H7XSE0"/>
<evidence type="ECO:0000313" key="2">
    <source>
        <dbReference type="EMBL" id="KAG5164863.1"/>
    </source>
</evidence>
<feature type="compositionally biased region" description="Polar residues" evidence="1">
    <location>
        <begin position="328"/>
        <end position="338"/>
    </location>
</feature>
<dbReference type="OrthoDB" id="565731at2759"/>
<name>A0A8H7XSE0_PSICU</name>